<sequence>MKSTTVSTSIQLHLAITITAAAAFNAACSYSSGWFMPLLCYLMAMASLFTLIHRFGPLSKAQKIGLWAVQLVATPAFVAALWFSGKLNSMF</sequence>
<feature type="transmembrane region" description="Helical" evidence="1">
    <location>
        <begin position="33"/>
        <end position="52"/>
    </location>
</feature>
<keyword evidence="1" id="KW-1133">Transmembrane helix</keyword>
<reference evidence="2 3" key="1">
    <citation type="submission" date="2023-07" db="EMBL/GenBank/DDBJ databases">
        <title>Sorghum-associated microbial communities from plants grown in Nebraska, USA.</title>
        <authorList>
            <person name="Schachtman D."/>
        </authorList>
    </citation>
    <scope>NUCLEOTIDE SEQUENCE [LARGE SCALE GENOMIC DNA]</scope>
    <source>
        <strain evidence="2 3">4138</strain>
    </source>
</reference>
<accession>A0ABU1W3E2</accession>
<keyword evidence="1" id="KW-0812">Transmembrane</keyword>
<gene>
    <name evidence="2" type="ORF">J2W69_003469</name>
</gene>
<name>A0ABU1W3E2_9GAMM</name>
<dbReference type="Proteomes" id="UP001257909">
    <property type="component" value="Unassembled WGS sequence"/>
</dbReference>
<keyword evidence="1" id="KW-0472">Membrane</keyword>
<evidence type="ECO:0000256" key="1">
    <source>
        <dbReference type="SAM" id="Phobius"/>
    </source>
</evidence>
<proteinExistence type="predicted"/>
<evidence type="ECO:0000313" key="2">
    <source>
        <dbReference type="EMBL" id="MDR7122495.1"/>
    </source>
</evidence>
<dbReference type="RefSeq" id="WP_310280752.1">
    <property type="nucleotide sequence ID" value="NZ_JAVDWR010000017.1"/>
</dbReference>
<organism evidence="2 3">
    <name type="scientific">Rheinheimera soli</name>
    <dbReference type="NCBI Taxonomy" id="443616"/>
    <lineage>
        <taxon>Bacteria</taxon>
        <taxon>Pseudomonadati</taxon>
        <taxon>Pseudomonadota</taxon>
        <taxon>Gammaproteobacteria</taxon>
        <taxon>Chromatiales</taxon>
        <taxon>Chromatiaceae</taxon>
        <taxon>Rheinheimera</taxon>
    </lineage>
</organism>
<dbReference type="EMBL" id="JAVDWR010000017">
    <property type="protein sequence ID" value="MDR7122495.1"/>
    <property type="molecule type" value="Genomic_DNA"/>
</dbReference>
<comment type="caution">
    <text evidence="2">The sequence shown here is derived from an EMBL/GenBank/DDBJ whole genome shotgun (WGS) entry which is preliminary data.</text>
</comment>
<keyword evidence="3" id="KW-1185">Reference proteome</keyword>
<evidence type="ECO:0000313" key="3">
    <source>
        <dbReference type="Proteomes" id="UP001257909"/>
    </source>
</evidence>
<protein>
    <submittedName>
        <fullName evidence="2">Fatty acid desaturase</fullName>
    </submittedName>
</protein>
<feature type="transmembrane region" description="Helical" evidence="1">
    <location>
        <begin position="64"/>
        <end position="83"/>
    </location>
</feature>